<dbReference type="GO" id="GO:0009738">
    <property type="term" value="P:abscisic acid-activated signaling pathway"/>
    <property type="evidence" value="ECO:0007669"/>
    <property type="project" value="TreeGrafter"/>
</dbReference>
<dbReference type="InterPro" id="IPR000916">
    <property type="entry name" value="Bet_v_I/MLP"/>
</dbReference>
<proteinExistence type="inferred from homology"/>
<dbReference type="InParanoid" id="A0A2G5D8W2"/>
<dbReference type="GO" id="GO:0005737">
    <property type="term" value="C:cytoplasm"/>
    <property type="evidence" value="ECO:0007669"/>
    <property type="project" value="TreeGrafter"/>
</dbReference>
<name>A0A2G5D8W2_AQUCA</name>
<dbReference type="GO" id="GO:0006952">
    <property type="term" value="P:defense response"/>
    <property type="evidence" value="ECO:0007669"/>
    <property type="project" value="InterPro"/>
</dbReference>
<evidence type="ECO:0000256" key="1">
    <source>
        <dbReference type="ARBA" id="ARBA00009744"/>
    </source>
</evidence>
<dbReference type="EMBL" id="KZ305043">
    <property type="protein sequence ID" value="PIA39948.1"/>
    <property type="molecule type" value="Genomic_DNA"/>
</dbReference>
<dbReference type="GO" id="GO:0010427">
    <property type="term" value="F:abscisic acid binding"/>
    <property type="evidence" value="ECO:0007669"/>
    <property type="project" value="TreeGrafter"/>
</dbReference>
<dbReference type="OrthoDB" id="1879545at2759"/>
<keyword evidence="5" id="KW-1185">Reference proteome</keyword>
<evidence type="ECO:0000313" key="4">
    <source>
        <dbReference type="EMBL" id="PIA39948.1"/>
    </source>
</evidence>
<dbReference type="Pfam" id="PF00407">
    <property type="entry name" value="Bet_v_1"/>
    <property type="match status" value="1"/>
</dbReference>
<organism evidence="4 5">
    <name type="scientific">Aquilegia coerulea</name>
    <name type="common">Rocky mountain columbine</name>
    <dbReference type="NCBI Taxonomy" id="218851"/>
    <lineage>
        <taxon>Eukaryota</taxon>
        <taxon>Viridiplantae</taxon>
        <taxon>Streptophyta</taxon>
        <taxon>Embryophyta</taxon>
        <taxon>Tracheophyta</taxon>
        <taxon>Spermatophyta</taxon>
        <taxon>Magnoliopsida</taxon>
        <taxon>Ranunculales</taxon>
        <taxon>Ranunculaceae</taxon>
        <taxon>Thalictroideae</taxon>
        <taxon>Aquilegia</taxon>
    </lineage>
</organism>
<dbReference type="STRING" id="218851.A0A2G5D8W2"/>
<sequence>MVGKIEHELEVTVPASEVWKIYGGLELADLICKLLPDIFENVEVVEGDGGVGTILKIVYGKGTPMVTYQKQKFTVVDNEKRFIVAEVFEGGLLDHGFSLYRFMFQIIEKDANSSIIKSSIEYEVKPGSEANEAFSSVKGLEVMAEAVAKHLKEKN</sequence>
<comment type="similarity">
    <text evidence="1">Belongs to the BetVI family.</text>
</comment>
<accession>A0A2G5D8W2</accession>
<protein>
    <recommendedName>
        <fullName evidence="3">Bet v I/Major latex protein domain-containing protein</fullName>
    </recommendedName>
</protein>
<dbReference type="Proteomes" id="UP000230069">
    <property type="component" value="Unassembled WGS sequence"/>
</dbReference>
<feature type="domain" description="Bet v I/Major latex protein" evidence="3">
    <location>
        <begin position="1"/>
        <end position="154"/>
    </location>
</feature>
<dbReference type="InterPro" id="IPR023393">
    <property type="entry name" value="START-like_dom_sf"/>
</dbReference>
<dbReference type="SMR" id="A0A2G5D8W2"/>
<dbReference type="CDD" id="cd07816">
    <property type="entry name" value="Bet_v1-like"/>
    <property type="match status" value="1"/>
</dbReference>
<dbReference type="GO" id="GO:0004864">
    <property type="term" value="F:protein phosphatase inhibitor activity"/>
    <property type="evidence" value="ECO:0007669"/>
    <property type="project" value="TreeGrafter"/>
</dbReference>
<gene>
    <name evidence="4" type="ORF">AQUCO_02600411v1</name>
</gene>
<dbReference type="PANTHER" id="PTHR31213">
    <property type="entry name" value="OS08G0374000 PROTEIN-RELATED"/>
    <property type="match status" value="1"/>
</dbReference>
<evidence type="ECO:0000256" key="2">
    <source>
        <dbReference type="ARBA" id="ARBA00022589"/>
    </source>
</evidence>
<dbReference type="Gene3D" id="3.30.530.20">
    <property type="match status" value="1"/>
</dbReference>
<dbReference type="GO" id="GO:0038023">
    <property type="term" value="F:signaling receptor activity"/>
    <property type="evidence" value="ECO:0007669"/>
    <property type="project" value="TreeGrafter"/>
</dbReference>
<dbReference type="GO" id="GO:0009820">
    <property type="term" value="P:alkaloid metabolic process"/>
    <property type="evidence" value="ECO:0007669"/>
    <property type="project" value="UniProtKB-KW"/>
</dbReference>
<evidence type="ECO:0000313" key="5">
    <source>
        <dbReference type="Proteomes" id="UP000230069"/>
    </source>
</evidence>
<dbReference type="FunFam" id="3.30.530.20:FF:000007">
    <property type="entry name" value="Major pollen allergen Bet v 1-A"/>
    <property type="match status" value="1"/>
</dbReference>
<keyword evidence="2" id="KW-0017">Alkaloid metabolism</keyword>
<dbReference type="SUPFAM" id="SSF55961">
    <property type="entry name" value="Bet v1-like"/>
    <property type="match status" value="1"/>
</dbReference>
<dbReference type="PANTHER" id="PTHR31213:SF19">
    <property type="entry name" value="BET V I_MAJOR LATEX PROTEIN DOMAIN-CONTAINING PROTEIN"/>
    <property type="match status" value="1"/>
</dbReference>
<dbReference type="InterPro" id="IPR050279">
    <property type="entry name" value="Plant_def-hormone_signal"/>
</dbReference>
<dbReference type="AlphaFoldDB" id="A0A2G5D8W2"/>
<evidence type="ECO:0000259" key="3">
    <source>
        <dbReference type="SMART" id="SM01037"/>
    </source>
</evidence>
<dbReference type="GO" id="GO:0005634">
    <property type="term" value="C:nucleus"/>
    <property type="evidence" value="ECO:0007669"/>
    <property type="project" value="TreeGrafter"/>
</dbReference>
<reference evidence="4 5" key="1">
    <citation type="submission" date="2017-09" db="EMBL/GenBank/DDBJ databases">
        <title>WGS assembly of Aquilegia coerulea Goldsmith.</title>
        <authorList>
            <person name="Hodges S."/>
            <person name="Kramer E."/>
            <person name="Nordborg M."/>
            <person name="Tomkins J."/>
            <person name="Borevitz J."/>
            <person name="Derieg N."/>
            <person name="Yan J."/>
            <person name="Mihaltcheva S."/>
            <person name="Hayes R.D."/>
            <person name="Rokhsar D."/>
        </authorList>
    </citation>
    <scope>NUCLEOTIDE SEQUENCE [LARGE SCALE GENOMIC DNA]</scope>
    <source>
        <strain evidence="5">cv. Goldsmith</strain>
    </source>
</reference>
<dbReference type="SMART" id="SM01037">
    <property type="entry name" value="Bet_v_1"/>
    <property type="match status" value="1"/>
</dbReference>